<evidence type="ECO:0000256" key="5">
    <source>
        <dbReference type="ARBA" id="ARBA00022840"/>
    </source>
</evidence>
<dbReference type="PROSITE" id="PS50893">
    <property type="entry name" value="ABC_TRANSPORTER_2"/>
    <property type="match status" value="1"/>
</dbReference>
<dbReference type="InterPro" id="IPR003439">
    <property type="entry name" value="ABC_transporter-like_ATP-bd"/>
</dbReference>
<evidence type="ECO:0000313" key="9">
    <source>
        <dbReference type="EMBL" id="MDX6806492.1"/>
    </source>
</evidence>
<protein>
    <submittedName>
        <fullName evidence="9">Phosphonate ABC transporter ATP-binding protein</fullName>
    </submittedName>
</protein>
<evidence type="ECO:0000256" key="2">
    <source>
        <dbReference type="ARBA" id="ARBA00022448"/>
    </source>
</evidence>
<keyword evidence="3" id="KW-1003">Cell membrane</keyword>
<evidence type="ECO:0000313" key="10">
    <source>
        <dbReference type="Proteomes" id="UP001274321"/>
    </source>
</evidence>
<evidence type="ECO:0000256" key="6">
    <source>
        <dbReference type="ARBA" id="ARBA00022967"/>
    </source>
</evidence>
<dbReference type="InterPro" id="IPR027417">
    <property type="entry name" value="P-loop_NTPase"/>
</dbReference>
<feature type="domain" description="ABC transporter" evidence="8">
    <location>
        <begin position="8"/>
        <end position="255"/>
    </location>
</feature>
<dbReference type="Pfam" id="PF00005">
    <property type="entry name" value="ABC_tran"/>
    <property type="match status" value="1"/>
</dbReference>
<dbReference type="PANTHER" id="PTHR43166">
    <property type="entry name" value="AMINO ACID IMPORT ATP-BINDING PROTEIN"/>
    <property type="match status" value="1"/>
</dbReference>
<dbReference type="EMBL" id="JAXAFJ010000005">
    <property type="protein sequence ID" value="MDX6806492.1"/>
    <property type="molecule type" value="Genomic_DNA"/>
</dbReference>
<evidence type="ECO:0000256" key="7">
    <source>
        <dbReference type="ARBA" id="ARBA00023136"/>
    </source>
</evidence>
<keyword evidence="2" id="KW-0813">Transport</keyword>
<dbReference type="InterPro" id="IPR050086">
    <property type="entry name" value="MetN_ABC_transporter-like"/>
</dbReference>
<evidence type="ECO:0000259" key="8">
    <source>
        <dbReference type="PROSITE" id="PS50893"/>
    </source>
</evidence>
<name>A0ABU4RNU3_9HYPH</name>
<dbReference type="CDD" id="cd03256">
    <property type="entry name" value="ABC_PhnC_transporter"/>
    <property type="match status" value="1"/>
</dbReference>
<dbReference type="InterPro" id="IPR017871">
    <property type="entry name" value="ABC_transporter-like_CS"/>
</dbReference>
<dbReference type="NCBIfam" id="TIGR02315">
    <property type="entry name" value="ABC_phnC"/>
    <property type="match status" value="1"/>
</dbReference>
<dbReference type="SMART" id="SM00382">
    <property type="entry name" value="AAA"/>
    <property type="match status" value="1"/>
</dbReference>
<proteinExistence type="inferred from homology"/>
<dbReference type="Proteomes" id="UP001274321">
    <property type="component" value="Unassembled WGS sequence"/>
</dbReference>
<dbReference type="GO" id="GO:0005524">
    <property type="term" value="F:ATP binding"/>
    <property type="evidence" value="ECO:0007669"/>
    <property type="project" value="UniProtKB-KW"/>
</dbReference>
<keyword evidence="10" id="KW-1185">Reference proteome</keyword>
<keyword evidence="5 9" id="KW-0067">ATP-binding</keyword>
<dbReference type="InterPro" id="IPR012693">
    <property type="entry name" value="ABC_transpr_PhnC"/>
</dbReference>
<evidence type="ECO:0000256" key="3">
    <source>
        <dbReference type="ARBA" id="ARBA00022475"/>
    </source>
</evidence>
<dbReference type="Gene3D" id="3.40.50.300">
    <property type="entry name" value="P-loop containing nucleotide triphosphate hydrolases"/>
    <property type="match status" value="1"/>
</dbReference>
<evidence type="ECO:0000256" key="1">
    <source>
        <dbReference type="ARBA" id="ARBA00005417"/>
    </source>
</evidence>
<dbReference type="RefSeq" id="WP_319844619.1">
    <property type="nucleotide sequence ID" value="NZ_JAXAFJ010000005.1"/>
</dbReference>
<sequence>MNATSPALSVRNLSKSYGAVTAVNAVSISIAAGERVALIGASGSGKSTLIRMASGLLEADRDVGEVRIFGELVQANGRLASDVRMVRRRVGLIFQKFNLVNRLSVTTNVLIGSLGRHSSLRGLLGLFSKEDRHNARIALAEVGISEHAKKRAEQLSGGQQQRAAIARALVQQAEIIVADEPIASLDPKSAKRVMDLLAELNRKKGITLLVSLHQVDYARAYFDRVIAMRQGTVVFDGPADRLTPSFLTELYGASAEELILPGQSGPGTDFEGGILDVQRIRAAEDIARAS</sequence>
<comment type="caution">
    <text evidence="9">The sequence shown here is derived from an EMBL/GenBank/DDBJ whole genome shotgun (WGS) entry which is preliminary data.</text>
</comment>
<organism evidence="9 10">
    <name type="scientific">Terrihabitans rhizophilus</name>
    <dbReference type="NCBI Taxonomy" id="3092662"/>
    <lineage>
        <taxon>Bacteria</taxon>
        <taxon>Pseudomonadati</taxon>
        <taxon>Pseudomonadota</taxon>
        <taxon>Alphaproteobacteria</taxon>
        <taxon>Hyphomicrobiales</taxon>
        <taxon>Terrihabitans</taxon>
    </lineage>
</organism>
<dbReference type="SUPFAM" id="SSF52540">
    <property type="entry name" value="P-loop containing nucleoside triphosphate hydrolases"/>
    <property type="match status" value="1"/>
</dbReference>
<evidence type="ECO:0000256" key="4">
    <source>
        <dbReference type="ARBA" id="ARBA00022741"/>
    </source>
</evidence>
<reference evidence="9 10" key="1">
    <citation type="submission" date="2023-11" db="EMBL/GenBank/DDBJ databases">
        <authorList>
            <person name="Bao R."/>
        </authorList>
    </citation>
    <scope>NUCLEOTIDE SEQUENCE [LARGE SCALE GENOMIC DNA]</scope>
    <source>
        <strain evidence="9 10">PJ23</strain>
    </source>
</reference>
<dbReference type="PANTHER" id="PTHR43166:SF6">
    <property type="entry name" value="PHOSPHONATES IMPORT ATP-BINDING PROTEIN PHNC"/>
    <property type="match status" value="1"/>
</dbReference>
<keyword evidence="7" id="KW-0472">Membrane</keyword>
<keyword evidence="6" id="KW-1278">Translocase</keyword>
<keyword evidence="4" id="KW-0547">Nucleotide-binding</keyword>
<gene>
    <name evidence="9" type="primary">phnC</name>
    <name evidence="9" type="ORF">SCD90_10480</name>
</gene>
<dbReference type="PROSITE" id="PS00211">
    <property type="entry name" value="ABC_TRANSPORTER_1"/>
    <property type="match status" value="1"/>
</dbReference>
<comment type="similarity">
    <text evidence="1">Belongs to the ABC transporter superfamily.</text>
</comment>
<dbReference type="InterPro" id="IPR003593">
    <property type="entry name" value="AAA+_ATPase"/>
</dbReference>
<accession>A0ABU4RNU3</accession>